<protein>
    <submittedName>
        <fullName evidence="1">Uncharacterized protein</fullName>
    </submittedName>
</protein>
<proteinExistence type="predicted"/>
<evidence type="ECO:0000313" key="1">
    <source>
        <dbReference type="EMBL" id="APS41373.1"/>
    </source>
</evidence>
<name>A0A1L6RA33_9LACO</name>
<dbReference type="STRING" id="1631871.FOL01_0514"/>
<dbReference type="RefSeq" id="WP_075269224.1">
    <property type="nucleotide sequence ID" value="NZ_CP014332.1"/>
</dbReference>
<gene>
    <name evidence="1" type="ORF">FOL01_0514</name>
</gene>
<dbReference type="OrthoDB" id="2146345at2"/>
<evidence type="ECO:0000313" key="2">
    <source>
        <dbReference type="Proteomes" id="UP000185473"/>
    </source>
</evidence>
<dbReference type="KEGG" id="wjo:FOL01_0514"/>
<reference evidence="1 2" key="1">
    <citation type="submission" date="2016-02" db="EMBL/GenBank/DDBJ databases">
        <title>Complete Genome Sequence of Weissella jogaejeotgali FOL01.</title>
        <authorList>
            <person name="Lee J.-H."/>
            <person name="Ku H.-J."/>
        </authorList>
    </citation>
    <scope>NUCLEOTIDE SEQUENCE [LARGE SCALE GENOMIC DNA]</scope>
    <source>
        <strain evidence="1 2">FOL01</strain>
    </source>
</reference>
<dbReference type="Proteomes" id="UP000185473">
    <property type="component" value="Chromosome"/>
</dbReference>
<accession>A0A1L6RA33</accession>
<sequence>MDYSQMLEQLRSGELDKFVVTSKEFSDFYVVWRDYPYQNAIRGTAERGGIITYTAKDDEAS</sequence>
<dbReference type="AlphaFoldDB" id="A0A1L6RA33"/>
<organism evidence="1 2">
    <name type="scientific">Weissella jogaejeotgali</name>
    <dbReference type="NCBI Taxonomy" id="1631871"/>
    <lineage>
        <taxon>Bacteria</taxon>
        <taxon>Bacillati</taxon>
        <taxon>Bacillota</taxon>
        <taxon>Bacilli</taxon>
        <taxon>Lactobacillales</taxon>
        <taxon>Lactobacillaceae</taxon>
        <taxon>Weissella</taxon>
    </lineage>
</organism>
<dbReference type="EMBL" id="CP014332">
    <property type="protein sequence ID" value="APS41373.1"/>
    <property type="molecule type" value="Genomic_DNA"/>
</dbReference>
<keyword evidence="2" id="KW-1185">Reference proteome</keyword>